<dbReference type="InterPro" id="IPR002397">
    <property type="entry name" value="Cyt_P450_B"/>
</dbReference>
<keyword evidence="2" id="KW-0479">Metal-binding</keyword>
<dbReference type="CDD" id="cd11033">
    <property type="entry name" value="CYP142-like"/>
    <property type="match status" value="1"/>
</dbReference>
<keyword evidence="5" id="KW-1185">Reference proteome</keyword>
<dbReference type="EMBL" id="CP063373">
    <property type="protein sequence ID" value="QOV36565.1"/>
    <property type="molecule type" value="Genomic_DNA"/>
</dbReference>
<sequence>MTDVEEIPARLVGKCPVSHTAAYGVADPMLFSDGDYRAAWAHLRGLDRLTWQQVDDRRGFWSVVKYEDADRVLRDHETFTSERGTMLDTLGTQDPAGGRQIPVTDPPRHTGMRARLQKALTPRSLEAQHEAIQGLVRELFAPLGDGGTFDFAQAMLMLPVAVAGVAMDLPREDWPRLCHLLNASIAGHDPDYLDAGTGDAVATVDGAHRELFAYFQEIYRERKRNLGDDLISVLMTTQVDGRPMAPGEVMSNCYSVLLGASVTTPHSPNYVMSEHLGDGLLDEWAADISVTGSAVEEALRLAAPVNYFMRHATRDVEVRGTTVKEGDPLVVWFGSANRDEDAFPDPDEFQLRRKPNRHLSFGMGPHYCVGHTLARATLKILFEELLTTYHRFEPAGTPVRMRSTFVSGYKHLPITARPI</sequence>
<dbReference type="PANTHER" id="PTHR46696">
    <property type="entry name" value="P450, PUTATIVE (EUROFUNG)-RELATED"/>
    <property type="match status" value="1"/>
</dbReference>
<dbReference type="Gene3D" id="1.10.630.10">
    <property type="entry name" value="Cytochrome P450"/>
    <property type="match status" value="1"/>
</dbReference>
<dbReference type="GO" id="GO:0005506">
    <property type="term" value="F:iron ion binding"/>
    <property type="evidence" value="ECO:0007669"/>
    <property type="project" value="InterPro"/>
</dbReference>
<dbReference type="InterPro" id="IPR036396">
    <property type="entry name" value="Cyt_P450_sf"/>
</dbReference>
<dbReference type="KEGG" id="sfeu:IM697_42425"/>
<proteinExistence type="inferred from homology"/>
<feature type="region of interest" description="Disordered" evidence="3">
    <location>
        <begin position="87"/>
        <end position="109"/>
    </location>
</feature>
<dbReference type="PROSITE" id="PS00086">
    <property type="entry name" value="CYTOCHROME_P450"/>
    <property type="match status" value="1"/>
</dbReference>
<dbReference type="PANTHER" id="PTHR46696:SF1">
    <property type="entry name" value="CYTOCHROME P450 YJIB-RELATED"/>
    <property type="match status" value="1"/>
</dbReference>
<evidence type="ECO:0000256" key="3">
    <source>
        <dbReference type="SAM" id="MobiDB-lite"/>
    </source>
</evidence>
<keyword evidence="2" id="KW-0503">Monooxygenase</keyword>
<keyword evidence="2" id="KW-0560">Oxidoreductase</keyword>
<dbReference type="Proteomes" id="UP000594205">
    <property type="component" value="Chromosome"/>
</dbReference>
<keyword evidence="2" id="KW-0408">Iron</keyword>
<evidence type="ECO:0000313" key="5">
    <source>
        <dbReference type="Proteomes" id="UP000594205"/>
    </source>
</evidence>
<dbReference type="GO" id="GO:0020037">
    <property type="term" value="F:heme binding"/>
    <property type="evidence" value="ECO:0007669"/>
    <property type="project" value="InterPro"/>
</dbReference>
<evidence type="ECO:0000313" key="4">
    <source>
        <dbReference type="EMBL" id="QOV36565.1"/>
    </source>
</evidence>
<dbReference type="GO" id="GO:0004497">
    <property type="term" value="F:monooxygenase activity"/>
    <property type="evidence" value="ECO:0007669"/>
    <property type="project" value="UniProtKB-KW"/>
</dbReference>
<keyword evidence="2" id="KW-0349">Heme</keyword>
<organism evidence="4 5">
    <name type="scientific">Streptomyces ferrugineus</name>
    <dbReference type="NCBI Taxonomy" id="1413221"/>
    <lineage>
        <taxon>Bacteria</taxon>
        <taxon>Bacillati</taxon>
        <taxon>Actinomycetota</taxon>
        <taxon>Actinomycetes</taxon>
        <taxon>Kitasatosporales</taxon>
        <taxon>Streptomycetaceae</taxon>
        <taxon>Streptomyces</taxon>
    </lineage>
</organism>
<dbReference type="RefSeq" id="WP_194042655.1">
    <property type="nucleotide sequence ID" value="NZ_CP063373.1"/>
</dbReference>
<gene>
    <name evidence="4" type="ORF">IM697_42425</name>
</gene>
<dbReference type="InterPro" id="IPR017972">
    <property type="entry name" value="Cyt_P450_CS"/>
</dbReference>
<accession>A0A7M2SLI5</accession>
<dbReference type="GO" id="GO:0016705">
    <property type="term" value="F:oxidoreductase activity, acting on paired donors, with incorporation or reduction of molecular oxygen"/>
    <property type="evidence" value="ECO:0007669"/>
    <property type="project" value="InterPro"/>
</dbReference>
<protein>
    <submittedName>
        <fullName evidence="4">Cytochrome P450</fullName>
    </submittedName>
</protein>
<dbReference type="Pfam" id="PF00067">
    <property type="entry name" value="p450"/>
    <property type="match status" value="1"/>
</dbReference>
<comment type="similarity">
    <text evidence="1 2">Belongs to the cytochrome P450 family.</text>
</comment>
<evidence type="ECO:0000256" key="2">
    <source>
        <dbReference type="RuleBase" id="RU000461"/>
    </source>
</evidence>
<reference evidence="4 5" key="1">
    <citation type="submission" date="2020-10" db="EMBL/GenBank/DDBJ databases">
        <title>Streptomyces ferrugineus complate genome analysis.</title>
        <authorList>
            <person name="Anwar N."/>
        </authorList>
    </citation>
    <scope>NUCLEOTIDE SEQUENCE [LARGE SCALE GENOMIC DNA]</scope>
    <source>
        <strain evidence="4 5">CCTCC AA2014009</strain>
    </source>
</reference>
<name>A0A7M2SLI5_9ACTN</name>
<dbReference type="AlphaFoldDB" id="A0A7M2SLI5"/>
<dbReference type="PRINTS" id="PR00359">
    <property type="entry name" value="BP450"/>
</dbReference>
<dbReference type="InterPro" id="IPR001128">
    <property type="entry name" value="Cyt_P450"/>
</dbReference>
<evidence type="ECO:0000256" key="1">
    <source>
        <dbReference type="ARBA" id="ARBA00010617"/>
    </source>
</evidence>
<dbReference type="SUPFAM" id="SSF48264">
    <property type="entry name" value="Cytochrome P450"/>
    <property type="match status" value="1"/>
</dbReference>